<reference evidence="2 3" key="1">
    <citation type="submission" date="2024-06" db="EMBL/GenBank/DDBJ databases">
        <title>A chromosome level genome sequence of Diviner's sage (Salvia divinorum).</title>
        <authorList>
            <person name="Ford S.A."/>
            <person name="Ro D.-K."/>
            <person name="Ness R.W."/>
            <person name="Phillips M.A."/>
        </authorList>
    </citation>
    <scope>NUCLEOTIDE SEQUENCE [LARGE SCALE GENOMIC DNA]</scope>
    <source>
        <strain evidence="2">SAF-2024a</strain>
        <tissue evidence="2">Leaf</tissue>
    </source>
</reference>
<name>A0ABD1HBQ8_SALDI</name>
<feature type="transmembrane region" description="Helical" evidence="1">
    <location>
        <begin position="6"/>
        <end position="28"/>
    </location>
</feature>
<comment type="caution">
    <text evidence="2">The sequence shown here is derived from an EMBL/GenBank/DDBJ whole genome shotgun (WGS) entry which is preliminary data.</text>
</comment>
<evidence type="ECO:0000313" key="2">
    <source>
        <dbReference type="EMBL" id="KAL1552963.1"/>
    </source>
</evidence>
<sequence length="97" mass="10751">MDQTLSILAAMASFFVVILILGSILIICDSESKLHRRRRSYLVVPKPNPSPSISDSFDPSLPHVNLYIFNDYLITNGKAINARASLKSCPQNVISVF</sequence>
<keyword evidence="1" id="KW-0812">Transmembrane</keyword>
<proteinExistence type="predicted"/>
<gene>
    <name evidence="2" type="ORF">AAHA92_13699</name>
</gene>
<organism evidence="2 3">
    <name type="scientific">Salvia divinorum</name>
    <name type="common">Maria pastora</name>
    <name type="synonym">Diviner's sage</name>
    <dbReference type="NCBI Taxonomy" id="28513"/>
    <lineage>
        <taxon>Eukaryota</taxon>
        <taxon>Viridiplantae</taxon>
        <taxon>Streptophyta</taxon>
        <taxon>Embryophyta</taxon>
        <taxon>Tracheophyta</taxon>
        <taxon>Spermatophyta</taxon>
        <taxon>Magnoliopsida</taxon>
        <taxon>eudicotyledons</taxon>
        <taxon>Gunneridae</taxon>
        <taxon>Pentapetalae</taxon>
        <taxon>asterids</taxon>
        <taxon>lamiids</taxon>
        <taxon>Lamiales</taxon>
        <taxon>Lamiaceae</taxon>
        <taxon>Nepetoideae</taxon>
        <taxon>Mentheae</taxon>
        <taxon>Salviinae</taxon>
        <taxon>Salvia</taxon>
        <taxon>Salvia subgen. Calosphace</taxon>
    </lineage>
</organism>
<accession>A0ABD1HBQ8</accession>
<evidence type="ECO:0000313" key="3">
    <source>
        <dbReference type="Proteomes" id="UP001567538"/>
    </source>
</evidence>
<dbReference type="EMBL" id="JBEAFC010000006">
    <property type="protein sequence ID" value="KAL1552963.1"/>
    <property type="molecule type" value="Genomic_DNA"/>
</dbReference>
<keyword evidence="1" id="KW-0472">Membrane</keyword>
<dbReference type="Proteomes" id="UP001567538">
    <property type="component" value="Unassembled WGS sequence"/>
</dbReference>
<protein>
    <submittedName>
        <fullName evidence="2">Phytosulfokine receptor 2-like</fullName>
    </submittedName>
</protein>
<evidence type="ECO:0000256" key="1">
    <source>
        <dbReference type="SAM" id="Phobius"/>
    </source>
</evidence>
<keyword evidence="3" id="KW-1185">Reference proteome</keyword>
<dbReference type="AlphaFoldDB" id="A0ABD1HBQ8"/>
<keyword evidence="1" id="KW-1133">Transmembrane helix</keyword>